<proteinExistence type="predicted"/>
<sequence length="410" mass="45283">MPSVLPIRSCNKLEAFFATHNVRFAIGTSFVPRQVPRVQTAIEKGVLSHPALQYELAEKETSIIRRRSQPVVSTVDLDSPLEDALERIVHNKDAEKRDVRIFLLTRGGEGIGLVLDFNHALCDAKTMQDLLCSFYASLAGSEFKLRTMEYETDWVVLVKRSLDSLPTREDDPAFLPFSEACVSSTDVLCGDQANTHISTRPADIRVDIPLETVLAVRTELRKSGGTLTGLWVFCLQQAIEKIYHENNEGDGCCVSVSVLVDLRPFLPESSCPPQAFGTVAVSRVVRRDGERMTGDAVRQGAAEMSGEVRRRVARGEAHRAALALCEGRFQESGPGEATVELSNHGVYNLGRGGEVWATQRNDGYKGCSCILFSENHSGRMRMIASWGGLNERLVRQAVRFAHEVFVMAAT</sequence>
<evidence type="ECO:0000313" key="1">
    <source>
        <dbReference type="EMBL" id="PXF46444.1"/>
    </source>
</evidence>
<dbReference type="OrthoDB" id="433470at2759"/>
<comment type="caution">
    <text evidence="1">The sequence shown here is derived from an EMBL/GenBank/DDBJ whole genome shotgun (WGS) entry which is preliminary data.</text>
</comment>
<dbReference type="AlphaFoldDB" id="A0A2V3IWC1"/>
<gene>
    <name evidence="1" type="ORF">BWQ96_03769</name>
</gene>
<dbReference type="Proteomes" id="UP000247409">
    <property type="component" value="Unassembled WGS sequence"/>
</dbReference>
<accession>A0A2V3IWC1</accession>
<dbReference type="EMBL" id="NBIV01000038">
    <property type="protein sequence ID" value="PXF46444.1"/>
    <property type="molecule type" value="Genomic_DNA"/>
</dbReference>
<reference evidence="1 2" key="1">
    <citation type="journal article" date="2018" name="Mol. Biol. Evol.">
        <title>Analysis of the draft genome of the red seaweed Gracilariopsis chorda provides insights into genome size evolution in Rhodophyta.</title>
        <authorList>
            <person name="Lee J."/>
            <person name="Yang E.C."/>
            <person name="Graf L."/>
            <person name="Yang J.H."/>
            <person name="Qiu H."/>
            <person name="Zel Zion U."/>
            <person name="Chan C.X."/>
            <person name="Stephens T.G."/>
            <person name="Weber A.P.M."/>
            <person name="Boo G.H."/>
            <person name="Boo S.M."/>
            <person name="Kim K.M."/>
            <person name="Shin Y."/>
            <person name="Jung M."/>
            <person name="Lee S.J."/>
            <person name="Yim H.S."/>
            <person name="Lee J.H."/>
            <person name="Bhattacharya D."/>
            <person name="Yoon H.S."/>
        </authorList>
    </citation>
    <scope>NUCLEOTIDE SEQUENCE [LARGE SCALE GENOMIC DNA]</scope>
    <source>
        <strain evidence="1 2">SKKU-2015</strain>
        <tissue evidence="1">Whole body</tissue>
    </source>
</reference>
<evidence type="ECO:0000313" key="2">
    <source>
        <dbReference type="Proteomes" id="UP000247409"/>
    </source>
</evidence>
<protein>
    <submittedName>
        <fullName evidence="1">Uncharacterized protein</fullName>
    </submittedName>
</protein>
<name>A0A2V3IWC1_9FLOR</name>
<organism evidence="1 2">
    <name type="scientific">Gracilariopsis chorda</name>
    <dbReference type="NCBI Taxonomy" id="448386"/>
    <lineage>
        <taxon>Eukaryota</taxon>
        <taxon>Rhodophyta</taxon>
        <taxon>Florideophyceae</taxon>
        <taxon>Rhodymeniophycidae</taxon>
        <taxon>Gracilariales</taxon>
        <taxon>Gracilariaceae</taxon>
        <taxon>Gracilariopsis</taxon>
    </lineage>
</organism>
<keyword evidence="2" id="KW-1185">Reference proteome</keyword>